<dbReference type="Proteomes" id="UP001190700">
    <property type="component" value="Unassembled WGS sequence"/>
</dbReference>
<name>A0AAE0F9D6_9CHLO</name>
<keyword evidence="2" id="KW-1185">Reference proteome</keyword>
<protein>
    <submittedName>
        <fullName evidence="1">Uncharacterized protein</fullName>
    </submittedName>
</protein>
<gene>
    <name evidence="1" type="ORF">CYMTET_35320</name>
</gene>
<accession>A0AAE0F9D6</accession>
<organism evidence="1 2">
    <name type="scientific">Cymbomonas tetramitiformis</name>
    <dbReference type="NCBI Taxonomy" id="36881"/>
    <lineage>
        <taxon>Eukaryota</taxon>
        <taxon>Viridiplantae</taxon>
        <taxon>Chlorophyta</taxon>
        <taxon>Pyramimonadophyceae</taxon>
        <taxon>Pyramimonadales</taxon>
        <taxon>Pyramimonadaceae</taxon>
        <taxon>Cymbomonas</taxon>
    </lineage>
</organism>
<proteinExistence type="predicted"/>
<comment type="caution">
    <text evidence="1">The sequence shown here is derived from an EMBL/GenBank/DDBJ whole genome shotgun (WGS) entry which is preliminary data.</text>
</comment>
<dbReference type="EMBL" id="LGRX02022536">
    <property type="protein sequence ID" value="KAK3255503.1"/>
    <property type="molecule type" value="Genomic_DNA"/>
</dbReference>
<evidence type="ECO:0000313" key="1">
    <source>
        <dbReference type="EMBL" id="KAK3255503.1"/>
    </source>
</evidence>
<evidence type="ECO:0000313" key="2">
    <source>
        <dbReference type="Proteomes" id="UP001190700"/>
    </source>
</evidence>
<reference evidence="1 2" key="1">
    <citation type="journal article" date="2015" name="Genome Biol. Evol.">
        <title>Comparative Genomics of a Bacterivorous Green Alga Reveals Evolutionary Causalities and Consequences of Phago-Mixotrophic Mode of Nutrition.</title>
        <authorList>
            <person name="Burns J.A."/>
            <person name="Paasch A."/>
            <person name="Narechania A."/>
            <person name="Kim E."/>
        </authorList>
    </citation>
    <scope>NUCLEOTIDE SEQUENCE [LARGE SCALE GENOMIC DNA]</scope>
    <source>
        <strain evidence="1 2">PLY_AMNH</strain>
    </source>
</reference>
<dbReference type="AlphaFoldDB" id="A0AAE0F9D6"/>
<sequence>MCRNSAIAGHYTAASGEEDNWTFFNPDNEEVRVEKRAIHGEKHEDDNEEVEWRSVFAHGEKVLMKISHEDNEEVGWRSVLFTGRSLKISHEDNRGGQIGEAFLLTGT</sequence>